<evidence type="ECO:0000313" key="2">
    <source>
        <dbReference type="Proteomes" id="UP001286313"/>
    </source>
</evidence>
<keyword evidence="2" id="KW-1185">Reference proteome</keyword>
<accession>A0AAE1F4A0</accession>
<dbReference type="AlphaFoldDB" id="A0AAE1F4A0"/>
<proteinExistence type="predicted"/>
<dbReference type="EMBL" id="JAWQEG010003311">
    <property type="protein sequence ID" value="KAK3866923.1"/>
    <property type="molecule type" value="Genomic_DNA"/>
</dbReference>
<gene>
    <name evidence="1" type="ORF">Pcinc_027570</name>
</gene>
<evidence type="ECO:0000313" key="1">
    <source>
        <dbReference type="EMBL" id="KAK3866923.1"/>
    </source>
</evidence>
<organism evidence="1 2">
    <name type="scientific">Petrolisthes cinctipes</name>
    <name type="common">Flat porcelain crab</name>
    <dbReference type="NCBI Taxonomy" id="88211"/>
    <lineage>
        <taxon>Eukaryota</taxon>
        <taxon>Metazoa</taxon>
        <taxon>Ecdysozoa</taxon>
        <taxon>Arthropoda</taxon>
        <taxon>Crustacea</taxon>
        <taxon>Multicrustacea</taxon>
        <taxon>Malacostraca</taxon>
        <taxon>Eumalacostraca</taxon>
        <taxon>Eucarida</taxon>
        <taxon>Decapoda</taxon>
        <taxon>Pleocyemata</taxon>
        <taxon>Anomura</taxon>
        <taxon>Galatheoidea</taxon>
        <taxon>Porcellanidae</taxon>
        <taxon>Petrolisthes</taxon>
    </lineage>
</organism>
<sequence length="171" mass="18596">MKTILEGRSGNDVEGLSPVVSEAVCIMLEGVQGLSYPTSTHPEGPRKLSRPVSTLVPSECHKGHHNYNSKTYKPLDPRTVPSLLGHISEAAYPGKAPRALSVMGMTASLAFMCTHSLHQVQHLGGWAPATSFVQRYLHHVVNPSQCVAKGTPLYRPAPTRRCHQVLTLNLD</sequence>
<name>A0AAE1F4A0_PETCI</name>
<reference evidence="1" key="1">
    <citation type="submission" date="2023-10" db="EMBL/GenBank/DDBJ databases">
        <title>Genome assemblies of two species of porcelain crab, Petrolisthes cinctipes and Petrolisthes manimaculis (Anomura: Porcellanidae).</title>
        <authorList>
            <person name="Angst P."/>
        </authorList>
    </citation>
    <scope>NUCLEOTIDE SEQUENCE</scope>
    <source>
        <strain evidence="1">PB745_01</strain>
        <tissue evidence="1">Gill</tissue>
    </source>
</reference>
<dbReference type="Proteomes" id="UP001286313">
    <property type="component" value="Unassembled WGS sequence"/>
</dbReference>
<protein>
    <submittedName>
        <fullName evidence="1">Uncharacterized protein</fullName>
    </submittedName>
</protein>
<comment type="caution">
    <text evidence="1">The sequence shown here is derived from an EMBL/GenBank/DDBJ whole genome shotgun (WGS) entry which is preliminary data.</text>
</comment>